<feature type="chain" id="PRO_5034039247" evidence="1">
    <location>
        <begin position="26"/>
        <end position="136"/>
    </location>
</feature>
<name>A0A8H3J6F8_9LECA</name>
<proteinExistence type="predicted"/>
<dbReference type="Proteomes" id="UP000664521">
    <property type="component" value="Unassembled WGS sequence"/>
</dbReference>
<evidence type="ECO:0000256" key="1">
    <source>
        <dbReference type="SAM" id="SignalP"/>
    </source>
</evidence>
<dbReference type="AlphaFoldDB" id="A0A8H3J6F8"/>
<keyword evidence="1" id="KW-0732">Signal</keyword>
<dbReference type="EMBL" id="CAJPDS010000223">
    <property type="protein sequence ID" value="CAF9941661.1"/>
    <property type="molecule type" value="Genomic_DNA"/>
</dbReference>
<evidence type="ECO:0000313" key="3">
    <source>
        <dbReference type="Proteomes" id="UP000664521"/>
    </source>
</evidence>
<feature type="non-terminal residue" evidence="2">
    <location>
        <position position="136"/>
    </location>
</feature>
<keyword evidence="3" id="KW-1185">Reference proteome</keyword>
<evidence type="ECO:0000313" key="2">
    <source>
        <dbReference type="EMBL" id="CAF9941661.1"/>
    </source>
</evidence>
<accession>A0A8H3J6F8</accession>
<comment type="caution">
    <text evidence="2">The sequence shown here is derived from an EMBL/GenBank/DDBJ whole genome shotgun (WGS) entry which is preliminary data.</text>
</comment>
<sequence length="136" mass="14839">MQPAIIQTLLTTLSLLPSLLPTTQALPPLTHPLPTSNTSTVPLTDVIPHCFTPTSHPGIGLTNPSDCNLALTQLIRQPDFTTLFRFSKNPRRADVVKLPKGWGAGACVIFVSCSNTVDVDVFRYADVAYEARRVIR</sequence>
<dbReference type="OrthoDB" id="5401426at2759"/>
<organism evidence="2 3">
    <name type="scientific">Heterodermia speciosa</name>
    <dbReference type="NCBI Taxonomy" id="116794"/>
    <lineage>
        <taxon>Eukaryota</taxon>
        <taxon>Fungi</taxon>
        <taxon>Dikarya</taxon>
        <taxon>Ascomycota</taxon>
        <taxon>Pezizomycotina</taxon>
        <taxon>Lecanoromycetes</taxon>
        <taxon>OSLEUM clade</taxon>
        <taxon>Lecanoromycetidae</taxon>
        <taxon>Caliciales</taxon>
        <taxon>Physciaceae</taxon>
        <taxon>Heterodermia</taxon>
    </lineage>
</organism>
<protein>
    <submittedName>
        <fullName evidence="2">Uncharacterized protein</fullName>
    </submittedName>
</protein>
<reference evidence="2" key="1">
    <citation type="submission" date="2021-03" db="EMBL/GenBank/DDBJ databases">
        <authorList>
            <person name="Tagirdzhanova G."/>
        </authorList>
    </citation>
    <scope>NUCLEOTIDE SEQUENCE</scope>
</reference>
<feature type="signal peptide" evidence="1">
    <location>
        <begin position="1"/>
        <end position="25"/>
    </location>
</feature>
<gene>
    <name evidence="2" type="ORF">HETSPECPRED_003843</name>
</gene>